<evidence type="ECO:0000313" key="6">
    <source>
        <dbReference type="Proteomes" id="UP000241494"/>
    </source>
</evidence>
<gene>
    <name evidence="3" type="ORF">C290910_221</name>
    <name evidence="1" type="ORF">N170310_221</name>
    <name evidence="2" type="ORF">S170810_221</name>
</gene>
<evidence type="ECO:0000313" key="3">
    <source>
        <dbReference type="EMBL" id="AOV58473.1"/>
    </source>
</evidence>
<accession>A0A1D8KHU9</accession>
<dbReference type="EMBL" id="KU686193">
    <property type="protein sequence ID" value="AOV57723.1"/>
    <property type="molecule type" value="Genomic_DNA"/>
</dbReference>
<sequence>MSLAMLKKMSRLAEAKELVRQELLEALQNKSGDSVRDLFEIYDKLRTMAPVETGMVINFPSEYPDYDESAYNFQLNSDYLSSTNVETFGAAGPVAMPFEGIGTDVLDFGGDTIISGAEGVDTITFNTDEKDEDNDTISLG</sequence>
<dbReference type="Proteomes" id="UP000240287">
    <property type="component" value="Genome"/>
</dbReference>
<dbReference type="EMBL" id="KU686196">
    <property type="protein sequence ID" value="AOV58473.1"/>
    <property type="molecule type" value="Genomic_DNA"/>
</dbReference>
<protein>
    <submittedName>
        <fullName evidence="2">Uncharacterized protein</fullName>
    </submittedName>
</protein>
<evidence type="ECO:0000313" key="2">
    <source>
        <dbReference type="EMBL" id="AOV58223.1"/>
    </source>
</evidence>
<proteinExistence type="predicted"/>
<evidence type="ECO:0000313" key="1">
    <source>
        <dbReference type="EMBL" id="AOV57723.1"/>
    </source>
</evidence>
<evidence type="ECO:0000313" key="5">
    <source>
        <dbReference type="Proteomes" id="UP000241265"/>
    </source>
</evidence>
<organism evidence="2 6">
    <name type="scientific">Synechococcus phage S-CAM1</name>
    <dbReference type="NCBI Taxonomy" id="754037"/>
    <lineage>
        <taxon>Viruses</taxon>
        <taxon>Duplodnaviria</taxon>
        <taxon>Heunggongvirae</taxon>
        <taxon>Uroviricota</taxon>
        <taxon>Caudoviricetes</taxon>
        <taxon>Pantevenvirales</taxon>
        <taxon>Kyanoviridae</taxon>
        <taxon>Anaposvirus</taxon>
        <taxon>Anaposvirus socalone</taxon>
    </lineage>
</organism>
<reference evidence="4 5" key="1">
    <citation type="journal article" date="2016" name="Virology">
        <title>The genomic content and context of auxiliary metabolic genes in marine cyanomyoviruses.</title>
        <authorList>
            <person name="Crummett L.T."/>
            <person name="Puxty R.J."/>
            <person name="Weihe C."/>
            <person name="Marston M.F."/>
            <person name="Martiny J.B."/>
        </authorList>
    </citation>
    <scope>NUCLEOTIDE SEQUENCE [LARGE SCALE GENOMIC DNA]</scope>
    <source>
        <strain evidence="1">0310NB17</strain>
        <strain evidence="2">0810SB17</strain>
        <strain evidence="3">0910CC29</strain>
    </source>
</reference>
<dbReference type="EMBL" id="KU686195">
    <property type="protein sequence ID" value="AOV58223.1"/>
    <property type="molecule type" value="Genomic_DNA"/>
</dbReference>
<dbReference type="Proteomes" id="UP000241494">
    <property type="component" value="Segment"/>
</dbReference>
<evidence type="ECO:0000313" key="4">
    <source>
        <dbReference type="Proteomes" id="UP000240287"/>
    </source>
</evidence>
<dbReference type="Proteomes" id="UP000241265">
    <property type="component" value="Genome"/>
</dbReference>
<name>A0A1D8KHU9_9CAUD</name>